<dbReference type="AlphaFoldDB" id="A0A412VFH3"/>
<reference evidence="1 2" key="1">
    <citation type="submission" date="2018-08" db="EMBL/GenBank/DDBJ databases">
        <title>A genome reference for cultivated species of the human gut microbiota.</title>
        <authorList>
            <person name="Zou Y."/>
            <person name="Xue W."/>
            <person name="Luo G."/>
        </authorList>
    </citation>
    <scope>NUCLEOTIDE SEQUENCE [LARGE SCALE GENOMIC DNA]</scope>
    <source>
        <strain evidence="1 2">AF14-8</strain>
    </source>
</reference>
<evidence type="ECO:0000313" key="2">
    <source>
        <dbReference type="Proteomes" id="UP000285379"/>
    </source>
</evidence>
<gene>
    <name evidence="1" type="ORF">DWW27_18775</name>
</gene>
<accession>A0A412VFH3</accession>
<organism evidence="1 2">
    <name type="scientific">Phocaeicola vulgatus</name>
    <name type="common">Bacteroides vulgatus</name>
    <dbReference type="NCBI Taxonomy" id="821"/>
    <lineage>
        <taxon>Bacteria</taxon>
        <taxon>Pseudomonadati</taxon>
        <taxon>Bacteroidota</taxon>
        <taxon>Bacteroidia</taxon>
        <taxon>Bacteroidales</taxon>
        <taxon>Bacteroidaceae</taxon>
        <taxon>Phocaeicola</taxon>
    </lineage>
</organism>
<sequence>MELAKIDNEGMIDVRFCDPNNGVKMANLRNAGFLNLVSSIQPTVQDGEVAVDSYKEENGKLVQYWEVKVDSVYTQKKIDNLKEVLSSSDYKVIKCQEASLIGEQMPYDVDELHKERQSIRDEINRLESLI</sequence>
<protein>
    <submittedName>
        <fullName evidence="1">Uncharacterized protein</fullName>
    </submittedName>
</protein>
<comment type="caution">
    <text evidence="1">The sequence shown here is derived from an EMBL/GenBank/DDBJ whole genome shotgun (WGS) entry which is preliminary data.</text>
</comment>
<dbReference type="RefSeq" id="WP_005778773.1">
    <property type="nucleotide sequence ID" value="NZ_QRYT01000058.1"/>
</dbReference>
<dbReference type="EMBL" id="QRYT01000058">
    <property type="protein sequence ID" value="RGV04528.1"/>
    <property type="molecule type" value="Genomic_DNA"/>
</dbReference>
<name>A0A412VFH3_PHOVU</name>
<proteinExistence type="predicted"/>
<dbReference type="Proteomes" id="UP000285379">
    <property type="component" value="Unassembled WGS sequence"/>
</dbReference>
<evidence type="ECO:0000313" key="1">
    <source>
        <dbReference type="EMBL" id="RGV04528.1"/>
    </source>
</evidence>